<dbReference type="Proteomes" id="UP000548423">
    <property type="component" value="Unassembled WGS sequence"/>
</dbReference>
<organism evidence="2 3">
    <name type="scientific">Neobacillus niacini</name>
    <dbReference type="NCBI Taxonomy" id="86668"/>
    <lineage>
        <taxon>Bacteria</taxon>
        <taxon>Bacillati</taxon>
        <taxon>Bacillota</taxon>
        <taxon>Bacilli</taxon>
        <taxon>Bacillales</taxon>
        <taxon>Bacillaceae</taxon>
        <taxon>Neobacillus</taxon>
    </lineage>
</organism>
<sequence>MEVYNISLSYSAKKLDKKRQESMEGGLQIPMKEKKKRHKEKPVSEKIREPKKHKHRRPTISPKTREIGTKIIKMSNHHVGKQEEGEIQLSNVPLQIQGSTSINDQMLVKEKSPTLVYSPSQAEKDSVVERTFERKEIPKTNSNLPTDIPSDFLEQDTPVTENLILNETEEIFSLSTDSPITIVFNGITIKVDFRCLKISTNELTADEVLHLLKKCLNNG</sequence>
<feature type="region of interest" description="Disordered" evidence="1">
    <location>
        <begin position="1"/>
        <end position="59"/>
    </location>
</feature>
<evidence type="ECO:0000313" key="2">
    <source>
        <dbReference type="EMBL" id="NYE09540.1"/>
    </source>
</evidence>
<reference evidence="3" key="1">
    <citation type="submission" date="2020-07" db="EMBL/GenBank/DDBJ databases">
        <authorList>
            <person name="Partida-Martinez L."/>
            <person name="Huntemann M."/>
            <person name="Clum A."/>
            <person name="Wang J."/>
            <person name="Palaniappan K."/>
            <person name="Ritter S."/>
            <person name="Chen I.-M."/>
            <person name="Stamatis D."/>
            <person name="Reddy T."/>
            <person name="O'Malley R."/>
            <person name="Daum C."/>
            <person name="Shapiro N."/>
            <person name="Ivanova N."/>
            <person name="Kyrpides N."/>
            <person name="Woyke T."/>
        </authorList>
    </citation>
    <scope>NUCLEOTIDE SEQUENCE [LARGE SCALE GENOMIC DNA]</scope>
    <source>
        <strain evidence="3">AT2.8</strain>
    </source>
</reference>
<gene>
    <name evidence="2" type="ORF">F4694_006442</name>
</gene>
<dbReference type="AlphaFoldDB" id="A0A852TKJ3"/>
<feature type="compositionally biased region" description="Basic residues" evidence="1">
    <location>
        <begin position="49"/>
        <end position="58"/>
    </location>
</feature>
<comment type="caution">
    <text evidence="2">The sequence shown here is derived from an EMBL/GenBank/DDBJ whole genome shotgun (WGS) entry which is preliminary data.</text>
</comment>
<protein>
    <submittedName>
        <fullName evidence="2">Uncharacterized protein</fullName>
    </submittedName>
</protein>
<name>A0A852TKJ3_9BACI</name>
<accession>A0A852TKJ3</accession>
<dbReference type="EMBL" id="JACCBX010000024">
    <property type="protein sequence ID" value="NYE09540.1"/>
    <property type="molecule type" value="Genomic_DNA"/>
</dbReference>
<proteinExistence type="predicted"/>
<feature type="compositionally biased region" description="Polar residues" evidence="1">
    <location>
        <begin position="1"/>
        <end position="10"/>
    </location>
</feature>
<evidence type="ECO:0000313" key="3">
    <source>
        <dbReference type="Proteomes" id="UP000548423"/>
    </source>
</evidence>
<reference evidence="3" key="2">
    <citation type="submission" date="2020-08" db="EMBL/GenBank/DDBJ databases">
        <title>The Agave Microbiome: Exploring the role of microbial communities in plant adaptations to desert environments.</title>
        <authorList>
            <person name="Partida-Martinez L.P."/>
        </authorList>
    </citation>
    <scope>NUCLEOTIDE SEQUENCE [LARGE SCALE GENOMIC DNA]</scope>
    <source>
        <strain evidence="3">AT2.8</strain>
    </source>
</reference>
<evidence type="ECO:0000256" key="1">
    <source>
        <dbReference type="SAM" id="MobiDB-lite"/>
    </source>
</evidence>